<reference evidence="3" key="1">
    <citation type="submission" date="2021-01" db="EMBL/GenBank/DDBJ databases">
        <authorList>
            <person name="Kaushik A."/>
        </authorList>
    </citation>
    <scope>NUCLEOTIDE SEQUENCE</scope>
    <source>
        <strain evidence="3">AG6-10EEA</strain>
    </source>
</reference>
<sequence>IIAIAVLPTTTRSSPDHATSDPFLLIDSLMSGARLTRLPFLRSFATRIPVLPLSGRQLTKAPTPYAPVSHARPSRPVIRLTGRSFSSTSPKRNSDDSQTLSARLKHLIKSYGWHALGVYMILSVLDFTVAFGLINFIGAAHVARITASAKAYAAEHLPDVSLPWSKVESPEDVGRDRLGGGDGSLYAMIVLAYTVHKTLFLPVRVGLTAALTPKLVGVLRQRGWAGTSGARRAADHYKQKIKDYRDRERGD</sequence>
<gene>
    <name evidence="3" type="ORF">RDB_LOCUS179628</name>
</gene>
<evidence type="ECO:0000313" key="4">
    <source>
        <dbReference type="Proteomes" id="UP000663853"/>
    </source>
</evidence>
<keyword evidence="1" id="KW-1133">Transmembrane helix</keyword>
<dbReference type="InterPro" id="IPR045866">
    <property type="entry name" value="FAM210A/B-like"/>
</dbReference>
<feature type="non-terminal residue" evidence="3">
    <location>
        <position position="1"/>
    </location>
</feature>
<dbReference type="Pfam" id="PF06916">
    <property type="entry name" value="FAM210A-B_dom"/>
    <property type="match status" value="1"/>
</dbReference>
<dbReference type="EMBL" id="CAJMXA010004160">
    <property type="protein sequence ID" value="CAE6536110.1"/>
    <property type="molecule type" value="Genomic_DNA"/>
</dbReference>
<keyword evidence="1" id="KW-0472">Membrane</keyword>
<dbReference type="PANTHER" id="PTHR21377">
    <property type="entry name" value="PROTEIN FAM210B, MITOCHONDRIAL"/>
    <property type="match status" value="1"/>
</dbReference>
<comment type="caution">
    <text evidence="3">The sequence shown here is derived from an EMBL/GenBank/DDBJ whole genome shotgun (WGS) entry which is preliminary data.</text>
</comment>
<protein>
    <recommendedName>
        <fullName evidence="2">DUF1279 domain-containing protein</fullName>
    </recommendedName>
</protein>
<evidence type="ECO:0000313" key="3">
    <source>
        <dbReference type="EMBL" id="CAE6536110.1"/>
    </source>
</evidence>
<dbReference type="InterPro" id="IPR009688">
    <property type="entry name" value="FAM210A/B-like_dom"/>
</dbReference>
<dbReference type="Proteomes" id="UP000663853">
    <property type="component" value="Unassembled WGS sequence"/>
</dbReference>
<evidence type="ECO:0000256" key="1">
    <source>
        <dbReference type="SAM" id="Phobius"/>
    </source>
</evidence>
<accession>A0A8H3DQF3</accession>
<organism evidence="3 4">
    <name type="scientific">Rhizoctonia solani</name>
    <dbReference type="NCBI Taxonomy" id="456999"/>
    <lineage>
        <taxon>Eukaryota</taxon>
        <taxon>Fungi</taxon>
        <taxon>Dikarya</taxon>
        <taxon>Basidiomycota</taxon>
        <taxon>Agaricomycotina</taxon>
        <taxon>Agaricomycetes</taxon>
        <taxon>Cantharellales</taxon>
        <taxon>Ceratobasidiaceae</taxon>
        <taxon>Rhizoctonia</taxon>
    </lineage>
</organism>
<proteinExistence type="predicted"/>
<keyword evidence="1" id="KW-0812">Transmembrane</keyword>
<dbReference type="AlphaFoldDB" id="A0A8H3DQF3"/>
<dbReference type="GO" id="GO:0005739">
    <property type="term" value="C:mitochondrion"/>
    <property type="evidence" value="ECO:0007669"/>
    <property type="project" value="TreeGrafter"/>
</dbReference>
<evidence type="ECO:0000259" key="2">
    <source>
        <dbReference type="Pfam" id="PF06916"/>
    </source>
</evidence>
<name>A0A8H3DQF3_9AGAM</name>
<feature type="domain" description="DUF1279" evidence="2">
    <location>
        <begin position="103"/>
        <end position="213"/>
    </location>
</feature>
<dbReference type="PANTHER" id="PTHR21377:SF0">
    <property type="entry name" value="PROTEIN FAM210B, MITOCHONDRIAL"/>
    <property type="match status" value="1"/>
</dbReference>
<feature type="transmembrane region" description="Helical" evidence="1">
    <location>
        <begin position="111"/>
        <end position="134"/>
    </location>
</feature>